<dbReference type="PANTHER" id="PTHR32322">
    <property type="entry name" value="INNER MEMBRANE TRANSPORTER"/>
    <property type="match status" value="1"/>
</dbReference>
<feature type="transmembrane region" description="Helical" evidence="6">
    <location>
        <begin position="213"/>
        <end position="232"/>
    </location>
</feature>
<sequence length="287" mass="29472">MTLQLFLLAMASASCFAVGIVLAPFGLRHLSALSGAAVSVPTSAVLLLTASPLTVDWQHWDPHSAAIFAAGGLFYPAGVTLLNFAGNRRLGPNLTAAVGNVTPLFAIALAILFLGETLRLEQAAGIALLFLGLATIAADRLRSHPGASLWLLGLPLLAAALRGGAQPLVKAGLAGWPDAFAAATLAYAVSASVILLAYLLLGRGGPARTLPGILWFVAVGTANGTSLLLLYMALSLGAVSLVAPVFACYPLITYAINRLLLRQRDVTPRGILGIVLTVAGVVVLLAL</sequence>
<dbReference type="InterPro" id="IPR050638">
    <property type="entry name" value="AA-Vitamin_Transporters"/>
</dbReference>
<gene>
    <name evidence="8" type="ORF">ACFO5X_10480</name>
</gene>
<feature type="domain" description="EamA" evidence="7">
    <location>
        <begin position="7"/>
        <end position="136"/>
    </location>
</feature>
<dbReference type="Gene3D" id="1.10.3730.20">
    <property type="match status" value="1"/>
</dbReference>
<feature type="transmembrane region" description="Helical" evidence="6">
    <location>
        <begin position="180"/>
        <end position="201"/>
    </location>
</feature>
<dbReference type="EMBL" id="JBHSGI010000009">
    <property type="protein sequence ID" value="MFC4668980.1"/>
    <property type="molecule type" value="Genomic_DNA"/>
</dbReference>
<comment type="subcellular location">
    <subcellularLocation>
        <location evidence="1">Membrane</location>
        <topology evidence="1">Multi-pass membrane protein</topology>
    </subcellularLocation>
</comment>
<dbReference type="PANTHER" id="PTHR32322:SF2">
    <property type="entry name" value="EAMA DOMAIN-CONTAINING PROTEIN"/>
    <property type="match status" value="1"/>
</dbReference>
<comment type="similarity">
    <text evidence="2">Belongs to the EamA transporter family.</text>
</comment>
<dbReference type="Proteomes" id="UP001595973">
    <property type="component" value="Unassembled WGS sequence"/>
</dbReference>
<keyword evidence="3 6" id="KW-0812">Transmembrane</keyword>
<keyword evidence="9" id="KW-1185">Reference proteome</keyword>
<keyword evidence="5 6" id="KW-0472">Membrane</keyword>
<evidence type="ECO:0000256" key="2">
    <source>
        <dbReference type="ARBA" id="ARBA00007362"/>
    </source>
</evidence>
<protein>
    <submittedName>
        <fullName evidence="8">EamA family transporter</fullName>
    </submittedName>
</protein>
<evidence type="ECO:0000313" key="8">
    <source>
        <dbReference type="EMBL" id="MFC4668980.1"/>
    </source>
</evidence>
<dbReference type="SUPFAM" id="SSF103481">
    <property type="entry name" value="Multidrug resistance efflux transporter EmrE"/>
    <property type="match status" value="2"/>
</dbReference>
<dbReference type="RefSeq" id="WP_380717378.1">
    <property type="nucleotide sequence ID" value="NZ_JBHSGI010000009.1"/>
</dbReference>
<feature type="transmembrane region" description="Helical" evidence="6">
    <location>
        <begin position="65"/>
        <end position="85"/>
    </location>
</feature>
<organism evidence="8 9">
    <name type="scientific">Seohaeicola nanhaiensis</name>
    <dbReference type="NCBI Taxonomy" id="1387282"/>
    <lineage>
        <taxon>Bacteria</taxon>
        <taxon>Pseudomonadati</taxon>
        <taxon>Pseudomonadota</taxon>
        <taxon>Alphaproteobacteria</taxon>
        <taxon>Rhodobacterales</taxon>
        <taxon>Roseobacteraceae</taxon>
        <taxon>Seohaeicola</taxon>
    </lineage>
</organism>
<evidence type="ECO:0000256" key="1">
    <source>
        <dbReference type="ARBA" id="ARBA00004141"/>
    </source>
</evidence>
<evidence type="ECO:0000256" key="5">
    <source>
        <dbReference type="ARBA" id="ARBA00023136"/>
    </source>
</evidence>
<feature type="transmembrane region" description="Helical" evidence="6">
    <location>
        <begin position="32"/>
        <end position="53"/>
    </location>
</feature>
<proteinExistence type="inferred from homology"/>
<comment type="caution">
    <text evidence="8">The sequence shown here is derived from an EMBL/GenBank/DDBJ whole genome shotgun (WGS) entry which is preliminary data.</text>
</comment>
<evidence type="ECO:0000256" key="6">
    <source>
        <dbReference type="SAM" id="Phobius"/>
    </source>
</evidence>
<feature type="transmembrane region" description="Helical" evidence="6">
    <location>
        <begin position="149"/>
        <end position="168"/>
    </location>
</feature>
<dbReference type="InterPro" id="IPR000620">
    <property type="entry name" value="EamA_dom"/>
</dbReference>
<reference evidence="9" key="1">
    <citation type="journal article" date="2019" name="Int. J. Syst. Evol. Microbiol.">
        <title>The Global Catalogue of Microorganisms (GCM) 10K type strain sequencing project: providing services to taxonomists for standard genome sequencing and annotation.</title>
        <authorList>
            <consortium name="The Broad Institute Genomics Platform"/>
            <consortium name="The Broad Institute Genome Sequencing Center for Infectious Disease"/>
            <person name="Wu L."/>
            <person name="Ma J."/>
        </authorList>
    </citation>
    <scope>NUCLEOTIDE SEQUENCE [LARGE SCALE GENOMIC DNA]</scope>
    <source>
        <strain evidence="9">CGMCC 4.7283</strain>
    </source>
</reference>
<keyword evidence="4 6" id="KW-1133">Transmembrane helix</keyword>
<dbReference type="InterPro" id="IPR037185">
    <property type="entry name" value="EmrE-like"/>
</dbReference>
<feature type="transmembrane region" description="Helical" evidence="6">
    <location>
        <begin position="6"/>
        <end position="25"/>
    </location>
</feature>
<feature type="domain" description="EamA" evidence="7">
    <location>
        <begin position="156"/>
        <end position="285"/>
    </location>
</feature>
<feature type="transmembrane region" description="Helical" evidence="6">
    <location>
        <begin position="120"/>
        <end position="137"/>
    </location>
</feature>
<accession>A0ABV9KFL7</accession>
<feature type="transmembrane region" description="Helical" evidence="6">
    <location>
        <begin position="97"/>
        <end position="114"/>
    </location>
</feature>
<dbReference type="Pfam" id="PF00892">
    <property type="entry name" value="EamA"/>
    <property type="match status" value="2"/>
</dbReference>
<evidence type="ECO:0000259" key="7">
    <source>
        <dbReference type="Pfam" id="PF00892"/>
    </source>
</evidence>
<evidence type="ECO:0000256" key="3">
    <source>
        <dbReference type="ARBA" id="ARBA00022692"/>
    </source>
</evidence>
<feature type="transmembrane region" description="Helical" evidence="6">
    <location>
        <begin position="238"/>
        <end position="257"/>
    </location>
</feature>
<name>A0ABV9KFL7_9RHOB</name>
<feature type="transmembrane region" description="Helical" evidence="6">
    <location>
        <begin position="269"/>
        <end position="286"/>
    </location>
</feature>
<evidence type="ECO:0000256" key="4">
    <source>
        <dbReference type="ARBA" id="ARBA00022989"/>
    </source>
</evidence>
<evidence type="ECO:0000313" key="9">
    <source>
        <dbReference type="Proteomes" id="UP001595973"/>
    </source>
</evidence>